<dbReference type="EMBL" id="ML996580">
    <property type="protein sequence ID" value="KAF2754400.1"/>
    <property type="molecule type" value="Genomic_DNA"/>
</dbReference>
<dbReference type="RefSeq" id="XP_033596851.1">
    <property type="nucleotide sequence ID" value="XM_033748474.1"/>
</dbReference>
<feature type="region of interest" description="Disordered" evidence="1">
    <location>
        <begin position="62"/>
        <end position="151"/>
    </location>
</feature>
<dbReference type="OrthoDB" id="5403747at2759"/>
<organism evidence="2 3">
    <name type="scientific">Pseudovirgaria hyperparasitica</name>
    <dbReference type="NCBI Taxonomy" id="470096"/>
    <lineage>
        <taxon>Eukaryota</taxon>
        <taxon>Fungi</taxon>
        <taxon>Dikarya</taxon>
        <taxon>Ascomycota</taxon>
        <taxon>Pezizomycotina</taxon>
        <taxon>Dothideomycetes</taxon>
        <taxon>Dothideomycetes incertae sedis</taxon>
        <taxon>Acrospermales</taxon>
        <taxon>Acrospermaceae</taxon>
        <taxon>Pseudovirgaria</taxon>
    </lineage>
</organism>
<name>A0A6A6VXN3_9PEZI</name>
<feature type="compositionally biased region" description="Acidic residues" evidence="1">
    <location>
        <begin position="140"/>
        <end position="151"/>
    </location>
</feature>
<evidence type="ECO:0000313" key="2">
    <source>
        <dbReference type="EMBL" id="KAF2754400.1"/>
    </source>
</evidence>
<gene>
    <name evidence="2" type="ORF">EJ05DRAFT_513886</name>
</gene>
<reference evidence="2" key="1">
    <citation type="journal article" date="2020" name="Stud. Mycol.">
        <title>101 Dothideomycetes genomes: a test case for predicting lifestyles and emergence of pathogens.</title>
        <authorList>
            <person name="Haridas S."/>
            <person name="Albert R."/>
            <person name="Binder M."/>
            <person name="Bloem J."/>
            <person name="Labutti K."/>
            <person name="Salamov A."/>
            <person name="Andreopoulos B."/>
            <person name="Baker S."/>
            <person name="Barry K."/>
            <person name="Bills G."/>
            <person name="Bluhm B."/>
            <person name="Cannon C."/>
            <person name="Castanera R."/>
            <person name="Culley D."/>
            <person name="Daum C."/>
            <person name="Ezra D."/>
            <person name="Gonzalez J."/>
            <person name="Henrissat B."/>
            <person name="Kuo A."/>
            <person name="Liang C."/>
            <person name="Lipzen A."/>
            <person name="Lutzoni F."/>
            <person name="Magnuson J."/>
            <person name="Mondo S."/>
            <person name="Nolan M."/>
            <person name="Ohm R."/>
            <person name="Pangilinan J."/>
            <person name="Park H.-J."/>
            <person name="Ramirez L."/>
            <person name="Alfaro M."/>
            <person name="Sun H."/>
            <person name="Tritt A."/>
            <person name="Yoshinaga Y."/>
            <person name="Zwiers L.-H."/>
            <person name="Turgeon B."/>
            <person name="Goodwin S."/>
            <person name="Spatafora J."/>
            <person name="Crous P."/>
            <person name="Grigoriev I."/>
        </authorList>
    </citation>
    <scope>NUCLEOTIDE SEQUENCE</scope>
    <source>
        <strain evidence="2">CBS 121739</strain>
    </source>
</reference>
<proteinExistence type="predicted"/>
<evidence type="ECO:0000256" key="1">
    <source>
        <dbReference type="SAM" id="MobiDB-lite"/>
    </source>
</evidence>
<evidence type="ECO:0000313" key="3">
    <source>
        <dbReference type="Proteomes" id="UP000799437"/>
    </source>
</evidence>
<dbReference type="GeneID" id="54489528"/>
<accession>A0A6A6VXN3</accession>
<keyword evidence="3" id="KW-1185">Reference proteome</keyword>
<protein>
    <submittedName>
        <fullName evidence="2">Uncharacterized protein</fullName>
    </submittedName>
</protein>
<dbReference type="AlphaFoldDB" id="A0A6A6VXN3"/>
<dbReference type="Proteomes" id="UP000799437">
    <property type="component" value="Unassembled WGS sequence"/>
</dbReference>
<sequence>MPPKVDLSGMPEHSARMLALAWLCMDTEPKIDTAKLSQLSGYTLKSTAEMLRVAKKNIRAMDTADGKPVTEPTSKAAKPVNKVKATAGNHDKDEDNDLNESVPTVKAIKGRKRKAYVDEDEDVPAKRTRGKGKRIPMNEESADNGDDEDEV</sequence>